<feature type="transmembrane region" description="Helical" evidence="17">
    <location>
        <begin position="158"/>
        <end position="178"/>
    </location>
</feature>
<keyword evidence="19" id="KW-1185">Reference proteome</keyword>
<evidence type="ECO:0000256" key="2">
    <source>
        <dbReference type="ARBA" id="ARBA00005042"/>
    </source>
</evidence>
<proteinExistence type="inferred from homology"/>
<dbReference type="Pfam" id="PF01066">
    <property type="entry name" value="CDP-OH_P_transf"/>
    <property type="match status" value="1"/>
</dbReference>
<keyword evidence="11 17" id="KW-0472">Membrane</keyword>
<name>M1M858_9PROT</name>
<dbReference type="AlphaFoldDB" id="M1M858"/>
<dbReference type="STRING" id="1208920.CONE_0397"/>
<evidence type="ECO:0000256" key="3">
    <source>
        <dbReference type="ARBA" id="ARBA00010441"/>
    </source>
</evidence>
<evidence type="ECO:0000313" key="19">
    <source>
        <dbReference type="Proteomes" id="UP000011541"/>
    </source>
</evidence>
<accession>M1M858</accession>
<comment type="pathway">
    <text evidence="2">Phospholipid metabolism; phosphatidylglycerol biosynthesis; phosphatidylglycerol from CDP-diacylglycerol: step 1/2.</text>
</comment>
<dbReference type="eggNOG" id="COG0558">
    <property type="taxonomic scope" value="Bacteria"/>
</dbReference>
<dbReference type="GO" id="GO:0016020">
    <property type="term" value="C:membrane"/>
    <property type="evidence" value="ECO:0007669"/>
    <property type="project" value="UniProtKB-SubCell"/>
</dbReference>
<feature type="transmembrane region" description="Helical" evidence="17">
    <location>
        <begin position="39"/>
        <end position="58"/>
    </location>
</feature>
<evidence type="ECO:0000256" key="8">
    <source>
        <dbReference type="ARBA" id="ARBA00022692"/>
    </source>
</evidence>
<protein>
    <recommendedName>
        <fullName evidence="5 15">CDP-diacylglycerol--glycerol-3-phosphate 3-phosphatidyltransferase</fullName>
        <ecNumber evidence="4 15">2.7.8.5</ecNumber>
    </recommendedName>
</protein>
<keyword evidence="6" id="KW-0444">Lipid biosynthesis</keyword>
<sequence length="189" mass="21080">MSINIPIILTFIRVAIAPLILLVFYIPDKYICITSINNLAAFLFITAALTDWLDGWLARSLNQSTLFGSFLDPVADKLIVCSSLIVLLALGRVSTFVTLIIITREIFISALREWMARIGAEDVVSVNKIGKLKTVFQMIAIPCLFYEKSILCISFLKIGSLLISAASILTLLSMFYYIKCSWPALKSKF</sequence>
<evidence type="ECO:0000256" key="1">
    <source>
        <dbReference type="ARBA" id="ARBA00004141"/>
    </source>
</evidence>
<evidence type="ECO:0000256" key="14">
    <source>
        <dbReference type="ARBA" id="ARBA00048586"/>
    </source>
</evidence>
<comment type="catalytic activity">
    <reaction evidence="14">
        <text>a CDP-1,2-diacyl-sn-glycerol + sn-glycerol 3-phosphate = a 1,2-diacyl-sn-glycero-3-phospho-(1'-sn-glycero-3'-phosphate) + CMP + H(+)</text>
        <dbReference type="Rhea" id="RHEA:12593"/>
        <dbReference type="ChEBI" id="CHEBI:15378"/>
        <dbReference type="ChEBI" id="CHEBI:57597"/>
        <dbReference type="ChEBI" id="CHEBI:58332"/>
        <dbReference type="ChEBI" id="CHEBI:60110"/>
        <dbReference type="ChEBI" id="CHEBI:60377"/>
        <dbReference type="EC" id="2.7.8.5"/>
    </reaction>
</comment>
<keyword evidence="7 16" id="KW-0808">Transferase</keyword>
<organism evidence="18 19">
    <name type="scientific">Candidatus Kinetoplastidibacterium stringomonadis TCC290E</name>
    <dbReference type="NCBI Taxonomy" id="1208920"/>
    <lineage>
        <taxon>Bacteria</taxon>
        <taxon>Pseudomonadati</taxon>
        <taxon>Pseudomonadota</taxon>
        <taxon>Betaproteobacteria</taxon>
        <taxon>Candidatus Kinetoplastidibacterium</taxon>
    </lineage>
</organism>
<dbReference type="PATRIC" id="fig|1208920.3.peg.169"/>
<feature type="transmembrane region" description="Helical" evidence="17">
    <location>
        <begin position="78"/>
        <end position="102"/>
    </location>
</feature>
<dbReference type="EC" id="2.7.8.5" evidence="4 15"/>
<keyword evidence="10" id="KW-0443">Lipid metabolism</keyword>
<keyword evidence="13" id="KW-1208">Phospholipid metabolism</keyword>
<evidence type="ECO:0000256" key="5">
    <source>
        <dbReference type="ARBA" id="ARBA00014944"/>
    </source>
</evidence>
<gene>
    <name evidence="18" type="ORF">CONE_0397</name>
</gene>
<dbReference type="InterPro" id="IPR048254">
    <property type="entry name" value="CDP_ALCOHOL_P_TRANSF_CS"/>
</dbReference>
<dbReference type="InterPro" id="IPR043130">
    <property type="entry name" value="CDP-OH_PTrfase_TM_dom"/>
</dbReference>
<evidence type="ECO:0000256" key="16">
    <source>
        <dbReference type="RuleBase" id="RU003750"/>
    </source>
</evidence>
<evidence type="ECO:0000256" key="17">
    <source>
        <dbReference type="SAM" id="Phobius"/>
    </source>
</evidence>
<dbReference type="HOGENOM" id="CLU_051314_2_1_4"/>
<evidence type="ECO:0000256" key="4">
    <source>
        <dbReference type="ARBA" id="ARBA00013170"/>
    </source>
</evidence>
<evidence type="ECO:0000313" key="18">
    <source>
        <dbReference type="EMBL" id="AGF48195.1"/>
    </source>
</evidence>
<dbReference type="PANTHER" id="PTHR14269:SF62">
    <property type="entry name" value="CDP-DIACYLGLYCEROL--GLYCEROL-3-PHOSPHATE 3-PHOSPHATIDYLTRANSFERASE 1, CHLOROPLASTIC"/>
    <property type="match status" value="1"/>
</dbReference>
<dbReference type="KEGG" id="kon:CONE_0397"/>
<dbReference type="EMBL" id="CP003805">
    <property type="protein sequence ID" value="AGF48195.1"/>
    <property type="molecule type" value="Genomic_DNA"/>
</dbReference>
<evidence type="ECO:0000256" key="10">
    <source>
        <dbReference type="ARBA" id="ARBA00023098"/>
    </source>
</evidence>
<dbReference type="OrthoDB" id="9796672at2"/>
<feature type="transmembrane region" description="Helical" evidence="17">
    <location>
        <begin position="6"/>
        <end position="27"/>
    </location>
</feature>
<dbReference type="RefSeq" id="WP_015396882.1">
    <property type="nucleotide sequence ID" value="NC_020299.1"/>
</dbReference>
<dbReference type="GO" id="GO:0046474">
    <property type="term" value="P:glycerophospholipid biosynthetic process"/>
    <property type="evidence" value="ECO:0007669"/>
    <property type="project" value="TreeGrafter"/>
</dbReference>
<dbReference type="PIRSF" id="PIRSF000847">
    <property type="entry name" value="Phos_ph_gly_syn"/>
    <property type="match status" value="1"/>
</dbReference>
<dbReference type="Gene3D" id="1.20.120.1760">
    <property type="match status" value="1"/>
</dbReference>
<keyword evidence="9 17" id="KW-1133">Transmembrane helix</keyword>
<evidence type="ECO:0000256" key="9">
    <source>
        <dbReference type="ARBA" id="ARBA00022989"/>
    </source>
</evidence>
<dbReference type="PROSITE" id="PS00379">
    <property type="entry name" value="CDP_ALCOHOL_P_TRANSF"/>
    <property type="match status" value="1"/>
</dbReference>
<dbReference type="InterPro" id="IPR050324">
    <property type="entry name" value="CDP-alcohol_PTase-I"/>
</dbReference>
<dbReference type="InterPro" id="IPR000462">
    <property type="entry name" value="CDP-OH_P_trans"/>
</dbReference>
<dbReference type="GO" id="GO:0008444">
    <property type="term" value="F:CDP-diacylglycerol-glycerol-3-phosphate 3-phosphatidyltransferase activity"/>
    <property type="evidence" value="ECO:0007669"/>
    <property type="project" value="UniProtKB-UniRule"/>
</dbReference>
<evidence type="ECO:0000256" key="6">
    <source>
        <dbReference type="ARBA" id="ARBA00022516"/>
    </source>
</evidence>
<evidence type="ECO:0000256" key="12">
    <source>
        <dbReference type="ARBA" id="ARBA00023209"/>
    </source>
</evidence>
<keyword evidence="12" id="KW-0594">Phospholipid biosynthesis</keyword>
<dbReference type="NCBIfam" id="TIGR00560">
    <property type="entry name" value="pgsA"/>
    <property type="match status" value="1"/>
</dbReference>
<evidence type="ECO:0000256" key="15">
    <source>
        <dbReference type="NCBIfam" id="TIGR00560"/>
    </source>
</evidence>
<comment type="subcellular location">
    <subcellularLocation>
        <location evidence="1">Membrane</location>
        <topology evidence="1">Multi-pass membrane protein</topology>
    </subcellularLocation>
</comment>
<evidence type="ECO:0000256" key="13">
    <source>
        <dbReference type="ARBA" id="ARBA00023264"/>
    </source>
</evidence>
<keyword evidence="8 17" id="KW-0812">Transmembrane</keyword>
<dbReference type="PANTHER" id="PTHR14269">
    <property type="entry name" value="CDP-DIACYLGLYCEROL--GLYCEROL-3-PHOSPHATE 3-PHOSPHATIDYLTRANSFERASE-RELATED"/>
    <property type="match status" value="1"/>
</dbReference>
<dbReference type="Proteomes" id="UP000011541">
    <property type="component" value="Chromosome"/>
</dbReference>
<comment type="similarity">
    <text evidence="3 16">Belongs to the CDP-alcohol phosphatidyltransferase class-I family.</text>
</comment>
<evidence type="ECO:0000256" key="11">
    <source>
        <dbReference type="ARBA" id="ARBA00023136"/>
    </source>
</evidence>
<dbReference type="InterPro" id="IPR004570">
    <property type="entry name" value="Phosphatidylglycerol_P_synth"/>
</dbReference>
<reference evidence="18 19" key="1">
    <citation type="journal article" date="2013" name="Genome Biol. Evol.">
        <title>Genome evolution and phylogenomic analysis of candidatus kinetoplastibacterium, the betaproteobacterial endosymbionts of strigomonas and angomonas.</title>
        <authorList>
            <person name="Alves J.M."/>
            <person name="Serrano M.G."/>
            <person name="Maia da Silva F."/>
            <person name="Voegtly L.J."/>
            <person name="Matveyev A.V."/>
            <person name="Teixeira M.M."/>
            <person name="Camargo E.P."/>
            <person name="Buck G.A."/>
        </authorList>
    </citation>
    <scope>NUCLEOTIDE SEQUENCE [LARGE SCALE GENOMIC DNA]</scope>
    <source>
        <strain evidence="18 19">TCC290E</strain>
    </source>
</reference>
<evidence type="ECO:0000256" key="7">
    <source>
        <dbReference type="ARBA" id="ARBA00022679"/>
    </source>
</evidence>